<reference evidence="1 2" key="1">
    <citation type="journal article" date="2019" name="Genome Biol. Evol.">
        <title>Insights into the evolution of the New World diploid cottons (Gossypium, subgenus Houzingenia) based on genome sequencing.</title>
        <authorList>
            <person name="Grover C.E."/>
            <person name="Arick M.A. 2nd"/>
            <person name="Thrash A."/>
            <person name="Conover J.L."/>
            <person name="Sanders W.S."/>
            <person name="Peterson D.G."/>
            <person name="Frelichowski J.E."/>
            <person name="Scheffler J.A."/>
            <person name="Scheffler B.E."/>
            <person name="Wendel J.F."/>
        </authorList>
    </citation>
    <scope>NUCLEOTIDE SEQUENCE [LARGE SCALE GENOMIC DNA]</scope>
    <source>
        <strain evidence="1">0</strain>
        <tissue evidence="1">Leaf</tissue>
    </source>
</reference>
<evidence type="ECO:0000313" key="2">
    <source>
        <dbReference type="Proteomes" id="UP000593560"/>
    </source>
</evidence>
<evidence type="ECO:0000313" key="1">
    <source>
        <dbReference type="EMBL" id="MBA0805022.1"/>
    </source>
</evidence>
<name>A0A7J9H5L4_9ROSI</name>
<gene>
    <name evidence="1" type="ORF">Gohar_004567</name>
</gene>
<comment type="caution">
    <text evidence="1">The sequence shown here is derived from an EMBL/GenBank/DDBJ whole genome shotgun (WGS) entry which is preliminary data.</text>
</comment>
<dbReference type="EMBL" id="JABFAD010000008">
    <property type="protein sequence ID" value="MBA0805022.1"/>
    <property type="molecule type" value="Genomic_DNA"/>
</dbReference>
<proteinExistence type="predicted"/>
<keyword evidence="2" id="KW-1185">Reference proteome</keyword>
<dbReference type="AlphaFoldDB" id="A0A7J9H5L4"/>
<sequence length="89" mass="9953">MNPKDITSVSYSWAKHCLSIHNEVLDSRLKQTLVYQKSSICVYLNTDSVVHSVSGLSAAGGVIRDGKRKWILGYNHFLEKCSVAVAKLW</sequence>
<feature type="non-terminal residue" evidence="1">
    <location>
        <position position="89"/>
    </location>
</feature>
<organism evidence="1 2">
    <name type="scientific">Gossypium harknessii</name>
    <dbReference type="NCBI Taxonomy" id="34285"/>
    <lineage>
        <taxon>Eukaryota</taxon>
        <taxon>Viridiplantae</taxon>
        <taxon>Streptophyta</taxon>
        <taxon>Embryophyta</taxon>
        <taxon>Tracheophyta</taxon>
        <taxon>Spermatophyta</taxon>
        <taxon>Magnoliopsida</taxon>
        <taxon>eudicotyledons</taxon>
        <taxon>Gunneridae</taxon>
        <taxon>Pentapetalae</taxon>
        <taxon>rosids</taxon>
        <taxon>malvids</taxon>
        <taxon>Malvales</taxon>
        <taxon>Malvaceae</taxon>
        <taxon>Malvoideae</taxon>
        <taxon>Gossypium</taxon>
    </lineage>
</organism>
<protein>
    <recommendedName>
        <fullName evidence="3">RNase H type-1 domain-containing protein</fullName>
    </recommendedName>
</protein>
<accession>A0A7J9H5L4</accession>
<dbReference type="Proteomes" id="UP000593560">
    <property type="component" value="Unassembled WGS sequence"/>
</dbReference>
<evidence type="ECO:0008006" key="3">
    <source>
        <dbReference type="Google" id="ProtNLM"/>
    </source>
</evidence>
<dbReference type="OrthoDB" id="1001547at2759"/>